<dbReference type="AlphaFoldDB" id="A0A1M7ZXL7"/>
<keyword evidence="4" id="KW-1185">Reference proteome</keyword>
<accession>A0A1M7ZXL7</accession>
<feature type="transmembrane region" description="Helical" evidence="2">
    <location>
        <begin position="290"/>
        <end position="308"/>
    </location>
</feature>
<dbReference type="RefSeq" id="WP_073583891.1">
    <property type="nucleotide sequence ID" value="NZ_CBCSEA010000005.1"/>
</dbReference>
<evidence type="ECO:0000313" key="3">
    <source>
        <dbReference type="EMBL" id="SHO73615.1"/>
    </source>
</evidence>
<dbReference type="SUPFAM" id="SSF48452">
    <property type="entry name" value="TPR-like"/>
    <property type="match status" value="1"/>
</dbReference>
<dbReference type="OrthoDB" id="1159555at2"/>
<dbReference type="STRING" id="416016.SAMN05443547_1978"/>
<dbReference type="Proteomes" id="UP000184611">
    <property type="component" value="Unassembled WGS sequence"/>
</dbReference>
<keyword evidence="1" id="KW-0802">TPR repeat</keyword>
<proteinExistence type="predicted"/>
<dbReference type="PROSITE" id="PS50005">
    <property type="entry name" value="TPR"/>
    <property type="match status" value="1"/>
</dbReference>
<dbReference type="InterPro" id="IPR011990">
    <property type="entry name" value="TPR-like_helical_dom_sf"/>
</dbReference>
<keyword evidence="2" id="KW-0812">Transmembrane</keyword>
<dbReference type="PROSITE" id="PS51257">
    <property type="entry name" value="PROKAR_LIPOPROTEIN"/>
    <property type="match status" value="1"/>
</dbReference>
<evidence type="ECO:0000256" key="1">
    <source>
        <dbReference type="PROSITE-ProRule" id="PRU00339"/>
    </source>
</evidence>
<organism evidence="3 4">
    <name type="scientific">Flavobacterium cucumis</name>
    <dbReference type="NCBI Taxonomy" id="416016"/>
    <lineage>
        <taxon>Bacteria</taxon>
        <taxon>Pseudomonadati</taxon>
        <taxon>Bacteroidota</taxon>
        <taxon>Flavobacteriia</taxon>
        <taxon>Flavobacteriales</taxon>
        <taxon>Flavobacteriaceae</taxon>
        <taxon>Flavobacterium</taxon>
    </lineage>
</organism>
<evidence type="ECO:0000256" key="2">
    <source>
        <dbReference type="SAM" id="Phobius"/>
    </source>
</evidence>
<feature type="repeat" description="TPR" evidence="1">
    <location>
        <begin position="73"/>
        <end position="106"/>
    </location>
</feature>
<sequence>MKSLFRLFIFIFIFQTQFSFGCLNGETLELKNGVLLYQDSEYMDIPKGHDFYKQDFEAIIKDLRKLYKETKDIDYLSDVGVVLILQKKYNEAIKLYNEIEKSHPNRYSTASNLGTIYELTGDNINALKWIEKAIKINTKSHNGSEWIHVNILKAKVNGLNFSSQNIINTDFSFESFPNTDLTKNNLSSLRFQIYFQLNERMSFIKAKDKSIAILLFDLANIDYLLGKKSSQYKELYKMAIDYGFDKKFVEDRLNAIEKHELINKSEVNDLTIKEENSKKVKIDNKENPNFIIYLFLIVVLIIISYLLFKKFKK</sequence>
<reference evidence="4" key="1">
    <citation type="submission" date="2016-12" db="EMBL/GenBank/DDBJ databases">
        <authorList>
            <person name="Varghese N."/>
            <person name="Submissions S."/>
        </authorList>
    </citation>
    <scope>NUCLEOTIDE SEQUENCE [LARGE SCALE GENOMIC DNA]</scope>
    <source>
        <strain evidence="4">DSM 18830</strain>
    </source>
</reference>
<dbReference type="Gene3D" id="1.25.40.10">
    <property type="entry name" value="Tetratricopeptide repeat domain"/>
    <property type="match status" value="1"/>
</dbReference>
<dbReference type="SMART" id="SM00028">
    <property type="entry name" value="TPR"/>
    <property type="match status" value="2"/>
</dbReference>
<evidence type="ECO:0000313" key="4">
    <source>
        <dbReference type="Proteomes" id="UP000184611"/>
    </source>
</evidence>
<dbReference type="InterPro" id="IPR019734">
    <property type="entry name" value="TPR_rpt"/>
</dbReference>
<gene>
    <name evidence="3" type="ORF">SAMN05443547_1978</name>
</gene>
<keyword evidence="2" id="KW-0472">Membrane</keyword>
<keyword evidence="2" id="KW-1133">Transmembrane helix</keyword>
<dbReference type="EMBL" id="FRYK01000003">
    <property type="protein sequence ID" value="SHO73615.1"/>
    <property type="molecule type" value="Genomic_DNA"/>
</dbReference>
<protein>
    <submittedName>
        <fullName evidence="3">Uncharacterized protein</fullName>
    </submittedName>
</protein>
<name>A0A1M7ZXL7_9FLAO</name>